<dbReference type="Proteomes" id="UP000006103">
    <property type="component" value="Plasmid PBr_lp25"/>
</dbReference>
<protein>
    <submittedName>
        <fullName evidence="1">Uncharacterized protein</fullName>
    </submittedName>
</protein>
<geneLocation type="plasmid" evidence="1 2">
    <name>PBr_lp25</name>
</geneLocation>
<keyword evidence="1" id="KW-0614">Plasmid</keyword>
<keyword evidence="2" id="KW-1185">Reference proteome</keyword>
<name>B8F0J5_BORGR</name>
<dbReference type="EMBL" id="CP001301">
    <property type="protein sequence ID" value="ACL34474.1"/>
    <property type="molecule type" value="Genomic_DNA"/>
</dbReference>
<sequence length="38" mass="4310">MYIFSNIPIPTRLNQPALGNIENILLFCGFLICDNNNL</sequence>
<accession>B8F0J5</accession>
<evidence type="ECO:0000313" key="1">
    <source>
        <dbReference type="EMBL" id="ACL34474.1"/>
    </source>
</evidence>
<organism evidence="1 2">
    <name type="scientific">Borreliella garinii PBr</name>
    <dbReference type="NCBI Taxonomy" id="498743"/>
    <lineage>
        <taxon>Bacteria</taxon>
        <taxon>Pseudomonadati</taxon>
        <taxon>Spirochaetota</taxon>
        <taxon>Spirochaetia</taxon>
        <taxon>Spirochaetales</taxon>
        <taxon>Borreliaceae</taxon>
        <taxon>Borreliella</taxon>
    </lineage>
</organism>
<dbReference type="AlphaFoldDB" id="B8F0J5"/>
<proteinExistence type="predicted"/>
<gene>
    <name evidence="1" type="ORF">BGAPBR_E0015</name>
</gene>
<reference evidence="1" key="1">
    <citation type="submission" date="2008-12" db="EMBL/GenBank/DDBJ databases">
        <authorList>
            <person name="Fraser-Liggett C.M."/>
            <person name="Mongodin E.F."/>
            <person name="Casjens B."/>
            <person name="Dunn J."/>
            <person name="Luft B."/>
            <person name="Qiu W."/>
            <person name="Schutzer S."/>
            <person name="Sebastian Y."/>
        </authorList>
    </citation>
    <scope>NUCLEOTIDE SEQUENCE [LARGE SCALE GENOMIC DNA]</scope>
    <source>
        <strain evidence="1">PBr</strain>
        <plasmid evidence="1">PBr_lp25</plasmid>
    </source>
</reference>
<evidence type="ECO:0000313" key="2">
    <source>
        <dbReference type="Proteomes" id="UP000006103"/>
    </source>
</evidence>